<keyword evidence="1" id="KW-0812">Transmembrane</keyword>
<gene>
    <name evidence="2" type="ORF">GSTENG00038583001</name>
</gene>
<reference evidence="2" key="1">
    <citation type="journal article" date="2004" name="Nature">
        <title>Genome duplication in the teleost fish Tetraodon nigroviridis reveals the early vertebrate proto-karyotype.</title>
        <authorList>
            <person name="Jaillon O."/>
            <person name="Aury J.-M."/>
            <person name="Brunet F."/>
            <person name="Petit J.-L."/>
            <person name="Stange-Thomann N."/>
            <person name="Mauceli E."/>
            <person name="Bouneau L."/>
            <person name="Fischer C."/>
            <person name="Ozouf-Costaz C."/>
            <person name="Bernot A."/>
            <person name="Nicaud S."/>
            <person name="Jaffe D."/>
            <person name="Fisher S."/>
            <person name="Lutfalla G."/>
            <person name="Dossat C."/>
            <person name="Segurens B."/>
            <person name="Dasilva C."/>
            <person name="Salanoubat M."/>
            <person name="Levy M."/>
            <person name="Boudet N."/>
            <person name="Castellano S."/>
            <person name="Anthouard V."/>
            <person name="Jubin C."/>
            <person name="Castelli V."/>
            <person name="Katinka M."/>
            <person name="Vacherie B."/>
            <person name="Biemont C."/>
            <person name="Skalli Z."/>
            <person name="Cattolico L."/>
            <person name="Poulain J."/>
            <person name="De Berardinis V."/>
            <person name="Cruaud C."/>
            <person name="Duprat S."/>
            <person name="Brottier P."/>
            <person name="Coutanceau J.-P."/>
            <person name="Gouzy J."/>
            <person name="Parra G."/>
            <person name="Lardier G."/>
            <person name="Chapple C."/>
            <person name="McKernan K.J."/>
            <person name="McEwan P."/>
            <person name="Bosak S."/>
            <person name="Kellis M."/>
            <person name="Volff J.-N."/>
            <person name="Guigo R."/>
            <person name="Zody M.C."/>
            <person name="Mesirov J."/>
            <person name="Lindblad-Toh K."/>
            <person name="Birren B."/>
            <person name="Nusbaum C."/>
            <person name="Kahn D."/>
            <person name="Robinson-Rechavi M."/>
            <person name="Laudet V."/>
            <person name="Schachter V."/>
            <person name="Quetier F."/>
            <person name="Saurin W."/>
            <person name="Scarpelli C."/>
            <person name="Wincker P."/>
            <person name="Lander E.S."/>
            <person name="Weissenbach J."/>
            <person name="Roest Crollius H."/>
        </authorList>
    </citation>
    <scope>NUCLEOTIDE SEQUENCE [LARGE SCALE GENOMIC DNA]</scope>
</reference>
<keyword evidence="1" id="KW-0472">Membrane</keyword>
<dbReference type="InterPro" id="IPR027483">
    <property type="entry name" value="PInositol-4-P-4/5-kinase_C_sf"/>
</dbReference>
<evidence type="ECO:0000256" key="1">
    <source>
        <dbReference type="SAM" id="Phobius"/>
    </source>
</evidence>
<reference evidence="2" key="2">
    <citation type="submission" date="2004-02" db="EMBL/GenBank/DDBJ databases">
        <authorList>
            <consortium name="Genoscope"/>
            <consortium name="Whitehead Institute Centre for Genome Research"/>
        </authorList>
    </citation>
    <scope>NUCLEOTIDE SEQUENCE</scope>
</reference>
<feature type="non-terminal residue" evidence="2">
    <location>
        <position position="1"/>
    </location>
</feature>
<dbReference type="AlphaFoldDB" id="Q4RA06"/>
<dbReference type="PANTHER" id="PTHR23086">
    <property type="entry name" value="PHOSPHATIDYLINOSITOL-4-PHOSPHATE 5-KINASE"/>
    <property type="match status" value="1"/>
</dbReference>
<dbReference type="KEGG" id="tng:GSTEN00038583G001"/>
<protein>
    <submittedName>
        <fullName evidence="2">(spotted green pufferfish) hypothetical protein</fullName>
    </submittedName>
</protein>
<evidence type="ECO:0000313" key="2">
    <source>
        <dbReference type="EMBL" id="CAG14777.1"/>
    </source>
</evidence>
<dbReference type="GO" id="GO:0046854">
    <property type="term" value="P:phosphatidylinositol phosphate biosynthetic process"/>
    <property type="evidence" value="ECO:0007669"/>
    <property type="project" value="TreeGrafter"/>
</dbReference>
<sequence>FRLIKKMEHSWKALVHDGVCTGANASVCVCVCVCVCMSVCVCIFVLLTFFFSFQDTVSVHRPNFYAERFLKFMGLTVFKKIH</sequence>
<keyword evidence="1" id="KW-1133">Transmembrane helix</keyword>
<dbReference type="EMBL" id="CAAE01024723">
    <property type="protein sequence ID" value="CAG14777.1"/>
    <property type="molecule type" value="Genomic_DNA"/>
</dbReference>
<dbReference type="GO" id="GO:0005886">
    <property type="term" value="C:plasma membrane"/>
    <property type="evidence" value="ECO:0007669"/>
    <property type="project" value="TreeGrafter"/>
</dbReference>
<dbReference type="InterPro" id="IPR023610">
    <property type="entry name" value="PInositol-4/5-P-5/4-kinase"/>
</dbReference>
<dbReference type="Gene3D" id="3.30.810.10">
    <property type="entry name" value="2-Layer Sandwich"/>
    <property type="match status" value="1"/>
</dbReference>
<dbReference type="OrthoDB" id="70770at2759"/>
<name>Q4RA06_TETNG</name>
<accession>Q4RA06</accession>
<dbReference type="PANTHER" id="PTHR23086:SF101">
    <property type="entry name" value="LP03320P-RELATED"/>
    <property type="match status" value="1"/>
</dbReference>
<feature type="non-terminal residue" evidence="2">
    <location>
        <position position="82"/>
    </location>
</feature>
<comment type="caution">
    <text evidence="2">The sequence shown here is derived from an EMBL/GenBank/DDBJ whole genome shotgun (WGS) entry which is preliminary data.</text>
</comment>
<dbReference type="GO" id="GO:0016308">
    <property type="term" value="F:1-phosphatidylinositol-4-phosphate 5-kinase activity"/>
    <property type="evidence" value="ECO:0007669"/>
    <property type="project" value="TreeGrafter"/>
</dbReference>
<organism evidence="2">
    <name type="scientific">Tetraodon nigroviridis</name>
    <name type="common">Spotted green pufferfish</name>
    <name type="synonym">Chelonodon nigroviridis</name>
    <dbReference type="NCBI Taxonomy" id="99883"/>
    <lineage>
        <taxon>Eukaryota</taxon>
        <taxon>Metazoa</taxon>
        <taxon>Chordata</taxon>
        <taxon>Craniata</taxon>
        <taxon>Vertebrata</taxon>
        <taxon>Euteleostomi</taxon>
        <taxon>Actinopterygii</taxon>
        <taxon>Neopterygii</taxon>
        <taxon>Teleostei</taxon>
        <taxon>Neoteleostei</taxon>
        <taxon>Acanthomorphata</taxon>
        <taxon>Eupercaria</taxon>
        <taxon>Tetraodontiformes</taxon>
        <taxon>Tetradontoidea</taxon>
        <taxon>Tetraodontidae</taxon>
        <taxon>Tetraodon</taxon>
    </lineage>
</organism>
<proteinExistence type="predicted"/>
<feature type="transmembrane region" description="Helical" evidence="1">
    <location>
        <begin position="21"/>
        <end position="51"/>
    </location>
</feature>